<dbReference type="PRINTS" id="PR00598">
    <property type="entry name" value="HTHMARR"/>
</dbReference>
<sequence length="147" mass="15890">MTASRLFVALSARALADIDATLTLPQLRTLVVLENQGPIKLAVLATALAVNPSTAMRMVDKLEAIGLVDRQVNPGNRREVILRLTAQGHRLVEQVQARRHEEIAAIVARLPADQRAGLVQALRSLTVAADEPAIDPLTDPASHLERC</sequence>
<dbReference type="PROSITE" id="PS01117">
    <property type="entry name" value="HTH_MARR_1"/>
    <property type="match status" value="1"/>
</dbReference>
<evidence type="ECO:0000259" key="4">
    <source>
        <dbReference type="PROSITE" id="PS50995"/>
    </source>
</evidence>
<name>A0ABT1PN95_9ACTN</name>
<keyword evidence="6" id="KW-1185">Reference proteome</keyword>
<evidence type="ECO:0000256" key="1">
    <source>
        <dbReference type="ARBA" id="ARBA00023015"/>
    </source>
</evidence>
<dbReference type="InterPro" id="IPR036390">
    <property type="entry name" value="WH_DNA-bd_sf"/>
</dbReference>
<dbReference type="EMBL" id="JANFNG010000001">
    <property type="protein sequence ID" value="MCQ4079142.1"/>
    <property type="molecule type" value="Genomic_DNA"/>
</dbReference>
<dbReference type="SMART" id="SM00347">
    <property type="entry name" value="HTH_MARR"/>
    <property type="match status" value="1"/>
</dbReference>
<keyword evidence="2" id="KW-0238">DNA-binding</keyword>
<dbReference type="Proteomes" id="UP001057702">
    <property type="component" value="Unassembled WGS sequence"/>
</dbReference>
<proteinExistence type="predicted"/>
<dbReference type="PANTHER" id="PTHR42756">
    <property type="entry name" value="TRANSCRIPTIONAL REGULATOR, MARR"/>
    <property type="match status" value="1"/>
</dbReference>
<feature type="domain" description="HTH marR-type" evidence="4">
    <location>
        <begin position="1"/>
        <end position="127"/>
    </location>
</feature>
<protein>
    <submittedName>
        <fullName evidence="5">MarR family transcriptional regulator</fullName>
    </submittedName>
</protein>
<dbReference type="RefSeq" id="WP_255917997.1">
    <property type="nucleotide sequence ID" value="NZ_JANFNG010000001.1"/>
</dbReference>
<gene>
    <name evidence="5" type="ORF">NGB36_00545</name>
</gene>
<dbReference type="Gene3D" id="1.10.10.10">
    <property type="entry name" value="Winged helix-like DNA-binding domain superfamily/Winged helix DNA-binding domain"/>
    <property type="match status" value="1"/>
</dbReference>
<comment type="caution">
    <text evidence="5">The sequence shown here is derived from an EMBL/GenBank/DDBJ whole genome shotgun (WGS) entry which is preliminary data.</text>
</comment>
<accession>A0ABT1PN95</accession>
<evidence type="ECO:0000256" key="2">
    <source>
        <dbReference type="ARBA" id="ARBA00023125"/>
    </source>
</evidence>
<dbReference type="InterPro" id="IPR036388">
    <property type="entry name" value="WH-like_DNA-bd_sf"/>
</dbReference>
<evidence type="ECO:0000313" key="6">
    <source>
        <dbReference type="Proteomes" id="UP001057702"/>
    </source>
</evidence>
<evidence type="ECO:0000313" key="5">
    <source>
        <dbReference type="EMBL" id="MCQ4079142.1"/>
    </source>
</evidence>
<dbReference type="PANTHER" id="PTHR42756:SF1">
    <property type="entry name" value="TRANSCRIPTIONAL REPRESSOR OF EMRAB OPERON"/>
    <property type="match status" value="1"/>
</dbReference>
<reference evidence="5" key="1">
    <citation type="submission" date="2022-06" db="EMBL/GenBank/DDBJ databases">
        <title>Draft genome sequence of Streptomyces sp. RB6PN25 isolated from peat swamp forest in Thailand.</title>
        <authorList>
            <person name="Duangmal K."/>
            <person name="Klaysubun C."/>
        </authorList>
    </citation>
    <scope>NUCLEOTIDE SEQUENCE</scope>
    <source>
        <strain evidence="5">RB6PN25</strain>
    </source>
</reference>
<keyword evidence="3" id="KW-0804">Transcription</keyword>
<dbReference type="InterPro" id="IPR023187">
    <property type="entry name" value="Tscrpt_reg_MarR-type_CS"/>
</dbReference>
<evidence type="ECO:0000256" key="3">
    <source>
        <dbReference type="ARBA" id="ARBA00023163"/>
    </source>
</evidence>
<dbReference type="PROSITE" id="PS50995">
    <property type="entry name" value="HTH_MARR_2"/>
    <property type="match status" value="1"/>
</dbReference>
<keyword evidence="1" id="KW-0805">Transcription regulation</keyword>
<dbReference type="InterPro" id="IPR000835">
    <property type="entry name" value="HTH_MarR-typ"/>
</dbReference>
<organism evidence="5 6">
    <name type="scientific">Streptomyces humicola</name>
    <dbReference type="NCBI Taxonomy" id="2953240"/>
    <lineage>
        <taxon>Bacteria</taxon>
        <taxon>Bacillati</taxon>
        <taxon>Actinomycetota</taxon>
        <taxon>Actinomycetes</taxon>
        <taxon>Kitasatosporales</taxon>
        <taxon>Streptomycetaceae</taxon>
        <taxon>Streptomyces</taxon>
    </lineage>
</organism>
<dbReference type="Pfam" id="PF01047">
    <property type="entry name" value="MarR"/>
    <property type="match status" value="1"/>
</dbReference>
<dbReference type="SUPFAM" id="SSF46785">
    <property type="entry name" value="Winged helix' DNA-binding domain"/>
    <property type="match status" value="1"/>
</dbReference>